<dbReference type="Proteomes" id="UP000215747">
    <property type="component" value="Unassembled WGS sequence"/>
</dbReference>
<protein>
    <submittedName>
        <fullName evidence="2">Uncharacterized protein</fullName>
    </submittedName>
</protein>
<dbReference type="AlphaFoldDB" id="A0A256SSH7"/>
<evidence type="ECO:0000313" key="3">
    <source>
        <dbReference type="Proteomes" id="UP000215747"/>
    </source>
</evidence>
<comment type="caution">
    <text evidence="2">The sequence shown here is derived from an EMBL/GenBank/DDBJ whole genome shotgun (WGS) entry which is preliminary data.</text>
</comment>
<proteinExistence type="predicted"/>
<sequence>MKKRYLIRIIEVLFIMIIWTINYSSITFRPPNNNSKNNTKILPSSNSTRSEHKLRNLGYGLLIVSVSEIVQLINDKRHHLYR</sequence>
<evidence type="ECO:0000313" key="2">
    <source>
        <dbReference type="EMBL" id="OYS69824.1"/>
    </source>
</evidence>
<evidence type="ECO:0000256" key="1">
    <source>
        <dbReference type="SAM" id="Phobius"/>
    </source>
</evidence>
<gene>
    <name evidence="2" type="ORF">CBF96_03880</name>
</gene>
<accession>A0A256SSH7</accession>
<feature type="transmembrane region" description="Helical" evidence="1">
    <location>
        <begin position="5"/>
        <end position="26"/>
    </location>
</feature>
<reference evidence="2 3" key="2">
    <citation type="submission" date="2017-09" db="EMBL/GenBank/DDBJ databases">
        <title>Tripartite evolution among Lactobacillus johnsonii, Lactobacillus taiwanensis, Lactobacillus reuteri and their rodent host.</title>
        <authorList>
            <person name="Wang T."/>
            <person name="Knowles S."/>
            <person name="Cheng C."/>
        </authorList>
    </citation>
    <scope>NUCLEOTIDE SEQUENCE [LARGE SCALE GENOMIC DNA]</scope>
    <source>
        <strain evidence="2 3">114h</strain>
    </source>
</reference>
<dbReference type="EMBL" id="NGPL01000021">
    <property type="protein sequence ID" value="OYS69824.1"/>
    <property type="molecule type" value="Genomic_DNA"/>
</dbReference>
<keyword evidence="1" id="KW-0812">Transmembrane</keyword>
<name>A0A256SSH7_LIMRT</name>
<keyword evidence="1" id="KW-0472">Membrane</keyword>
<organism evidence="2 3">
    <name type="scientific">Limosilactobacillus reuteri</name>
    <name type="common">Lactobacillus reuteri</name>
    <dbReference type="NCBI Taxonomy" id="1598"/>
    <lineage>
        <taxon>Bacteria</taxon>
        <taxon>Bacillati</taxon>
        <taxon>Bacillota</taxon>
        <taxon>Bacilli</taxon>
        <taxon>Lactobacillales</taxon>
        <taxon>Lactobacillaceae</taxon>
        <taxon>Limosilactobacillus</taxon>
    </lineage>
</organism>
<reference evidence="3" key="1">
    <citation type="submission" date="2017-05" db="EMBL/GenBank/DDBJ databases">
        <authorList>
            <person name="Lin X.B."/>
            <person name="Stothard P."/>
            <person name="Tasseva G."/>
            <person name="Walter J."/>
        </authorList>
    </citation>
    <scope>NUCLEOTIDE SEQUENCE [LARGE SCALE GENOMIC DNA]</scope>
    <source>
        <strain evidence="3">114h</strain>
    </source>
</reference>
<keyword evidence="1" id="KW-1133">Transmembrane helix</keyword>